<dbReference type="InterPro" id="IPR035919">
    <property type="entry name" value="EAL_sf"/>
</dbReference>
<dbReference type="InterPro" id="IPR000700">
    <property type="entry name" value="PAS-assoc_C"/>
</dbReference>
<evidence type="ECO:0000259" key="2">
    <source>
        <dbReference type="PROSITE" id="PS50113"/>
    </source>
</evidence>
<dbReference type="InterPro" id="IPR013656">
    <property type="entry name" value="PAS_4"/>
</dbReference>
<dbReference type="PROSITE" id="PS50887">
    <property type="entry name" value="GGDEF"/>
    <property type="match status" value="1"/>
</dbReference>
<proteinExistence type="predicted"/>
<feature type="domain" description="GGDEF" evidence="4">
    <location>
        <begin position="302"/>
        <end position="434"/>
    </location>
</feature>
<feature type="domain" description="PAC" evidence="2">
    <location>
        <begin position="94"/>
        <end position="146"/>
    </location>
</feature>
<feature type="domain" description="PAS" evidence="1">
    <location>
        <begin position="147"/>
        <end position="217"/>
    </location>
</feature>
<dbReference type="AlphaFoldDB" id="A0A1E5LJP5"/>
<dbReference type="InterPro" id="IPR035965">
    <property type="entry name" value="PAS-like_dom_sf"/>
</dbReference>
<dbReference type="Pfam" id="PF08448">
    <property type="entry name" value="PAS_4"/>
    <property type="match status" value="1"/>
</dbReference>
<gene>
    <name evidence="5" type="ORF">BFG57_09230</name>
</gene>
<organism evidence="5 6">
    <name type="scientific">Bacillus solimangrovi</name>
    <dbReference type="NCBI Taxonomy" id="1305675"/>
    <lineage>
        <taxon>Bacteria</taxon>
        <taxon>Bacillati</taxon>
        <taxon>Bacillota</taxon>
        <taxon>Bacilli</taxon>
        <taxon>Bacillales</taxon>
        <taxon>Bacillaceae</taxon>
        <taxon>Bacillus</taxon>
    </lineage>
</organism>
<dbReference type="FunFam" id="3.30.70.270:FF:000001">
    <property type="entry name" value="Diguanylate cyclase domain protein"/>
    <property type="match status" value="1"/>
</dbReference>
<dbReference type="NCBIfam" id="TIGR00229">
    <property type="entry name" value="sensory_box"/>
    <property type="match status" value="1"/>
</dbReference>
<dbReference type="PROSITE" id="PS50113">
    <property type="entry name" value="PAC"/>
    <property type="match status" value="2"/>
</dbReference>
<dbReference type="CDD" id="cd01948">
    <property type="entry name" value="EAL"/>
    <property type="match status" value="1"/>
</dbReference>
<dbReference type="GO" id="GO:0006355">
    <property type="term" value="P:regulation of DNA-templated transcription"/>
    <property type="evidence" value="ECO:0007669"/>
    <property type="project" value="InterPro"/>
</dbReference>
<dbReference type="CDD" id="cd01949">
    <property type="entry name" value="GGDEF"/>
    <property type="match status" value="1"/>
</dbReference>
<dbReference type="Gene3D" id="3.20.20.450">
    <property type="entry name" value="EAL domain"/>
    <property type="match status" value="1"/>
</dbReference>
<evidence type="ECO:0008006" key="7">
    <source>
        <dbReference type="Google" id="ProtNLM"/>
    </source>
</evidence>
<dbReference type="Gene3D" id="3.30.70.270">
    <property type="match status" value="1"/>
</dbReference>
<dbReference type="FunFam" id="3.20.20.450:FF:000001">
    <property type="entry name" value="Cyclic di-GMP phosphodiesterase yahA"/>
    <property type="match status" value="1"/>
</dbReference>
<dbReference type="Pfam" id="PF00563">
    <property type="entry name" value="EAL"/>
    <property type="match status" value="1"/>
</dbReference>
<dbReference type="InterPro" id="IPR043128">
    <property type="entry name" value="Rev_trsase/Diguanyl_cyclase"/>
</dbReference>
<dbReference type="PANTHER" id="PTHR44757:SF2">
    <property type="entry name" value="BIOFILM ARCHITECTURE MAINTENANCE PROTEIN MBAA"/>
    <property type="match status" value="1"/>
</dbReference>
<evidence type="ECO:0000259" key="4">
    <source>
        <dbReference type="PROSITE" id="PS50887"/>
    </source>
</evidence>
<dbReference type="SMART" id="SM00091">
    <property type="entry name" value="PAS"/>
    <property type="match status" value="2"/>
</dbReference>
<evidence type="ECO:0000259" key="3">
    <source>
        <dbReference type="PROSITE" id="PS50883"/>
    </source>
</evidence>
<reference evidence="5 6" key="1">
    <citation type="submission" date="2016-08" db="EMBL/GenBank/DDBJ databases">
        <title>Genome of Bacillus solimangrovi GH2-4.</title>
        <authorList>
            <person name="Lim S."/>
            <person name="Kim B.-C."/>
        </authorList>
    </citation>
    <scope>NUCLEOTIDE SEQUENCE [LARGE SCALE GENOMIC DNA]</scope>
    <source>
        <strain evidence="5 6">GH2-4</strain>
    </source>
</reference>
<dbReference type="InterPro" id="IPR029787">
    <property type="entry name" value="Nucleotide_cyclase"/>
</dbReference>
<dbReference type="CDD" id="cd00130">
    <property type="entry name" value="PAS"/>
    <property type="match status" value="1"/>
</dbReference>
<feature type="domain" description="EAL" evidence="3">
    <location>
        <begin position="443"/>
        <end position="696"/>
    </location>
</feature>
<dbReference type="InterPro" id="IPR000160">
    <property type="entry name" value="GGDEF_dom"/>
</dbReference>
<sequence length="697" mass="79991">MQELLKSESQLFSKGNLEKVIQRVIFDSVQDMIFLMKVEEGPTFKYAAVNQAVLENTNVPKDCVGKYLHDVLSEEVLETILGNYEKVTKEKVSCSFQDKITLNNGKTIYGESILTPIVDDDDVCQYVISVTRDITVMVEEKIRMDENEQRYRSLFDYNMDAIISLDERGRFLNANPSTQDITGYTEKELLNRSIQSLIYDDDQGYFERIFHRTLSGDKETLTCRIIHKKGMVHYIQMVTVPIVINENITGIYIIARDITERRKNELTIERLAYYDDLTGVMNRTSLIKDLSQAVKKGKKFNQNFALMYLDLDRFKLLNDTMGHNVGDLLLKKVANRILNIVRNSSAVFRQGGDEFIIILRGANHKKSEEVAKKIVESFNKPFLLNRKEVYITSSIGISLFPKDGETENELIQNADTALYQVKQSGKNHYRFYSEEMVKGTPRTLLLETELRKAVLANEFILFYQPQVNIQTNEVESFEALIRWESPEFGFVSPGEFIPLAEETGLIIPIGRWVIHEVCRQLAEWKKEGFPLATIGLNLSTRQFQQADLVEMIEEAIHTHDIDPKYLDIEITEGAMYDAREAVHVLNQLKALGVKVSIDDFGTGYSSLAHLKHFPIDTLKIDKSFIHDLLSDKDSEAIVSTILHMARVLDMDVVAEGVETMEEVQFLKQKKCEKAQGFYYSRPVPAQKVEEIYFQTQS</sequence>
<dbReference type="InterPro" id="IPR001633">
    <property type="entry name" value="EAL_dom"/>
</dbReference>
<dbReference type="NCBIfam" id="TIGR00254">
    <property type="entry name" value="GGDEF"/>
    <property type="match status" value="1"/>
</dbReference>
<dbReference type="PANTHER" id="PTHR44757">
    <property type="entry name" value="DIGUANYLATE CYCLASE DGCP"/>
    <property type="match status" value="1"/>
</dbReference>
<dbReference type="SUPFAM" id="SSF141868">
    <property type="entry name" value="EAL domain-like"/>
    <property type="match status" value="1"/>
</dbReference>
<evidence type="ECO:0000313" key="5">
    <source>
        <dbReference type="EMBL" id="OEH94256.1"/>
    </source>
</evidence>
<protein>
    <recommendedName>
        <fullName evidence="7">Diguanylate cyclase</fullName>
    </recommendedName>
</protein>
<dbReference type="EMBL" id="MJEH01000004">
    <property type="protein sequence ID" value="OEH94256.1"/>
    <property type="molecule type" value="Genomic_DNA"/>
</dbReference>
<dbReference type="PROSITE" id="PS50883">
    <property type="entry name" value="EAL"/>
    <property type="match status" value="1"/>
</dbReference>
<dbReference type="InterPro" id="IPR013767">
    <property type="entry name" value="PAS_fold"/>
</dbReference>
<dbReference type="InterPro" id="IPR000014">
    <property type="entry name" value="PAS"/>
</dbReference>
<dbReference type="SUPFAM" id="SSF55073">
    <property type="entry name" value="Nucleotide cyclase"/>
    <property type="match status" value="1"/>
</dbReference>
<dbReference type="Pfam" id="PF00990">
    <property type="entry name" value="GGDEF"/>
    <property type="match status" value="1"/>
</dbReference>
<dbReference type="SMART" id="SM00052">
    <property type="entry name" value="EAL"/>
    <property type="match status" value="1"/>
</dbReference>
<name>A0A1E5LJP5_9BACI</name>
<evidence type="ECO:0000313" key="6">
    <source>
        <dbReference type="Proteomes" id="UP000095209"/>
    </source>
</evidence>
<dbReference type="SUPFAM" id="SSF55785">
    <property type="entry name" value="PYP-like sensor domain (PAS domain)"/>
    <property type="match status" value="2"/>
</dbReference>
<dbReference type="PROSITE" id="PS50112">
    <property type="entry name" value="PAS"/>
    <property type="match status" value="1"/>
</dbReference>
<comment type="caution">
    <text evidence="5">The sequence shown here is derived from an EMBL/GenBank/DDBJ whole genome shotgun (WGS) entry which is preliminary data.</text>
</comment>
<dbReference type="STRING" id="1305675.BFG57_09230"/>
<evidence type="ECO:0000259" key="1">
    <source>
        <dbReference type="PROSITE" id="PS50112"/>
    </source>
</evidence>
<dbReference type="SMART" id="SM00086">
    <property type="entry name" value="PAC"/>
    <property type="match status" value="2"/>
</dbReference>
<dbReference type="InterPro" id="IPR052155">
    <property type="entry name" value="Biofilm_reg_signaling"/>
</dbReference>
<dbReference type="InterPro" id="IPR001610">
    <property type="entry name" value="PAC"/>
</dbReference>
<keyword evidence="6" id="KW-1185">Reference proteome</keyword>
<dbReference type="Proteomes" id="UP000095209">
    <property type="component" value="Unassembled WGS sequence"/>
</dbReference>
<dbReference type="Pfam" id="PF00989">
    <property type="entry name" value="PAS"/>
    <property type="match status" value="1"/>
</dbReference>
<feature type="domain" description="PAC" evidence="2">
    <location>
        <begin position="219"/>
        <end position="270"/>
    </location>
</feature>
<dbReference type="Gene3D" id="3.30.450.20">
    <property type="entry name" value="PAS domain"/>
    <property type="match status" value="2"/>
</dbReference>
<dbReference type="SMART" id="SM00267">
    <property type="entry name" value="GGDEF"/>
    <property type="match status" value="1"/>
</dbReference>
<accession>A0A1E5LJP5</accession>